<gene>
    <name evidence="1" type="ORF">TCM_010267</name>
</gene>
<protein>
    <submittedName>
        <fullName evidence="1">Uncharacterized protein</fullName>
    </submittedName>
</protein>
<organism evidence="1 2">
    <name type="scientific">Theobroma cacao</name>
    <name type="common">Cacao</name>
    <name type="synonym">Cocoa</name>
    <dbReference type="NCBI Taxonomy" id="3641"/>
    <lineage>
        <taxon>Eukaryota</taxon>
        <taxon>Viridiplantae</taxon>
        <taxon>Streptophyta</taxon>
        <taxon>Embryophyta</taxon>
        <taxon>Tracheophyta</taxon>
        <taxon>Spermatophyta</taxon>
        <taxon>Magnoliopsida</taxon>
        <taxon>eudicotyledons</taxon>
        <taxon>Gunneridae</taxon>
        <taxon>Pentapetalae</taxon>
        <taxon>rosids</taxon>
        <taxon>malvids</taxon>
        <taxon>Malvales</taxon>
        <taxon>Malvaceae</taxon>
        <taxon>Byttnerioideae</taxon>
        <taxon>Theobroma</taxon>
    </lineage>
</organism>
<reference evidence="1 2" key="1">
    <citation type="journal article" date="2013" name="Genome Biol.">
        <title>The genome sequence of the most widely cultivated cacao type and its use to identify candidate genes regulating pod color.</title>
        <authorList>
            <person name="Motamayor J.C."/>
            <person name="Mockaitis K."/>
            <person name="Schmutz J."/>
            <person name="Haiminen N."/>
            <person name="Iii D.L."/>
            <person name="Cornejo O."/>
            <person name="Findley S.D."/>
            <person name="Zheng P."/>
            <person name="Utro F."/>
            <person name="Royaert S."/>
            <person name="Saski C."/>
            <person name="Jenkins J."/>
            <person name="Podicheti R."/>
            <person name="Zhao M."/>
            <person name="Scheffler B.E."/>
            <person name="Stack J.C."/>
            <person name="Feltus F.A."/>
            <person name="Mustiga G.M."/>
            <person name="Amores F."/>
            <person name="Phillips W."/>
            <person name="Marelli J.P."/>
            <person name="May G.D."/>
            <person name="Shapiro H."/>
            <person name="Ma J."/>
            <person name="Bustamante C.D."/>
            <person name="Schnell R.J."/>
            <person name="Main D."/>
            <person name="Gilbert D."/>
            <person name="Parida L."/>
            <person name="Kuhn D.N."/>
        </authorList>
    </citation>
    <scope>NUCLEOTIDE SEQUENCE [LARGE SCALE GENOMIC DNA]</scope>
    <source>
        <strain evidence="2">cv. Matina 1-6</strain>
    </source>
</reference>
<name>A0A061E5U4_THECC</name>
<dbReference type="HOGENOM" id="CLU_2872155_0_0_1"/>
<accession>A0A061E5U4</accession>
<keyword evidence="2" id="KW-1185">Reference proteome</keyword>
<dbReference type="AlphaFoldDB" id="A0A061E5U4"/>
<proteinExistence type="predicted"/>
<dbReference type="EMBL" id="CM001880">
    <property type="protein sequence ID" value="EOY00395.1"/>
    <property type="molecule type" value="Genomic_DNA"/>
</dbReference>
<dbReference type="InParanoid" id="A0A061E5U4"/>
<dbReference type="Proteomes" id="UP000026915">
    <property type="component" value="Chromosome 2"/>
</dbReference>
<sequence>MEFFAEIVFLCDKNLQNHGYLYSEFAEVLRAFGMMFGAWDVSKLVPKSQQTMKDGASKNLGQHR</sequence>
<evidence type="ECO:0000313" key="2">
    <source>
        <dbReference type="Proteomes" id="UP000026915"/>
    </source>
</evidence>
<dbReference type="Gramene" id="EOY00395">
    <property type="protein sequence ID" value="EOY00395"/>
    <property type="gene ID" value="TCM_010267"/>
</dbReference>
<evidence type="ECO:0000313" key="1">
    <source>
        <dbReference type="EMBL" id="EOY00395.1"/>
    </source>
</evidence>